<proteinExistence type="predicted"/>
<accession>A0ABC9XFV4</accession>
<dbReference type="EMBL" id="BAAFJT010000015">
    <property type="protein sequence ID" value="GAB0196262.1"/>
    <property type="molecule type" value="Genomic_DNA"/>
</dbReference>
<dbReference type="Proteomes" id="UP001623348">
    <property type="component" value="Unassembled WGS sequence"/>
</dbReference>
<evidence type="ECO:0000313" key="2">
    <source>
        <dbReference type="Proteomes" id="UP001623348"/>
    </source>
</evidence>
<name>A0ABC9XFV4_GRUJA</name>
<evidence type="ECO:0000313" key="1">
    <source>
        <dbReference type="EMBL" id="GAB0196262.1"/>
    </source>
</evidence>
<reference evidence="1 2" key="1">
    <citation type="submission" date="2024-06" db="EMBL/GenBank/DDBJ databases">
        <title>The draft genome of Grus japonensis, version 3.</title>
        <authorList>
            <person name="Nabeshima K."/>
            <person name="Suzuki S."/>
            <person name="Onuma M."/>
        </authorList>
    </citation>
    <scope>NUCLEOTIDE SEQUENCE [LARGE SCALE GENOMIC DNA]</scope>
    <source>
        <strain evidence="1 2">451A</strain>
    </source>
</reference>
<gene>
    <name evidence="1" type="ORF">GRJ2_002091500</name>
</gene>
<comment type="caution">
    <text evidence="1">The sequence shown here is derived from an EMBL/GenBank/DDBJ whole genome shotgun (WGS) entry which is preliminary data.</text>
</comment>
<sequence>MKFNKGKCRVLHLGKNNPRRQYQLGVDLLGSSAVEKDLGVLVDNKLSMTSSMPLWPRRPMEDLELMALKFFREDPSHAKGRGGAEAAAVAQQKGVSHKKIYRRTTSKFRGFGSIGQCSDTSQRSRHVSIYSFEKRKQPDVLADPADLSQPKWIMTEKC</sequence>
<organism evidence="1 2">
    <name type="scientific">Grus japonensis</name>
    <name type="common">Japanese crane</name>
    <name type="synonym">Red-crowned crane</name>
    <dbReference type="NCBI Taxonomy" id="30415"/>
    <lineage>
        <taxon>Eukaryota</taxon>
        <taxon>Metazoa</taxon>
        <taxon>Chordata</taxon>
        <taxon>Craniata</taxon>
        <taxon>Vertebrata</taxon>
        <taxon>Euteleostomi</taxon>
        <taxon>Archelosauria</taxon>
        <taxon>Archosauria</taxon>
        <taxon>Dinosauria</taxon>
        <taxon>Saurischia</taxon>
        <taxon>Theropoda</taxon>
        <taxon>Coelurosauria</taxon>
        <taxon>Aves</taxon>
        <taxon>Neognathae</taxon>
        <taxon>Neoaves</taxon>
        <taxon>Gruiformes</taxon>
        <taxon>Gruidae</taxon>
        <taxon>Grus</taxon>
    </lineage>
</organism>
<protein>
    <submittedName>
        <fullName evidence="1">Uncharacterized protein</fullName>
    </submittedName>
</protein>
<keyword evidence="2" id="KW-1185">Reference proteome</keyword>
<dbReference type="AlphaFoldDB" id="A0ABC9XFV4"/>